<organism evidence="3 4">
    <name type="scientific">Hypholoma sublateritium (strain FD-334 SS-4)</name>
    <dbReference type="NCBI Taxonomy" id="945553"/>
    <lineage>
        <taxon>Eukaryota</taxon>
        <taxon>Fungi</taxon>
        <taxon>Dikarya</taxon>
        <taxon>Basidiomycota</taxon>
        <taxon>Agaricomycotina</taxon>
        <taxon>Agaricomycetes</taxon>
        <taxon>Agaricomycetidae</taxon>
        <taxon>Agaricales</taxon>
        <taxon>Agaricineae</taxon>
        <taxon>Strophariaceae</taxon>
        <taxon>Hypholoma</taxon>
    </lineage>
</organism>
<feature type="compositionally biased region" description="Basic and acidic residues" evidence="1">
    <location>
        <begin position="96"/>
        <end position="105"/>
    </location>
</feature>
<feature type="region of interest" description="Disordered" evidence="1">
    <location>
        <begin position="1"/>
        <end position="20"/>
    </location>
</feature>
<dbReference type="AlphaFoldDB" id="A0A0D2ML31"/>
<feature type="compositionally biased region" description="Basic residues" evidence="1">
    <location>
        <begin position="1"/>
        <end position="17"/>
    </location>
</feature>
<dbReference type="EMBL" id="KN817536">
    <property type="protein sequence ID" value="KJA24498.1"/>
    <property type="molecule type" value="Genomic_DNA"/>
</dbReference>
<protein>
    <recommendedName>
        <fullName evidence="2">DUF2423 domain-containing protein</fullName>
    </recommendedName>
</protein>
<dbReference type="OrthoDB" id="4087970at2759"/>
<sequence>MAKSLRSKVKRSFRNKKRETGVYAAASAARLNRLNAKLIEVTKKAPIGAIQVGAEEENTEDIPAQEPVDSEENAPDAMAIDAEQPKKVSTHGPRNSRREAWRESKGLPSRVTSTGLNRQGVPAAKRKAGRSKRRR</sequence>
<dbReference type="Proteomes" id="UP000054270">
    <property type="component" value="Unassembled WGS sequence"/>
</dbReference>
<dbReference type="Pfam" id="PF10338">
    <property type="entry name" value="YBL028C_N"/>
    <property type="match status" value="1"/>
</dbReference>
<dbReference type="OMA" id="SRGMNRQ"/>
<dbReference type="InterPro" id="IPR019434">
    <property type="entry name" value="DUF2423"/>
</dbReference>
<feature type="region of interest" description="Disordered" evidence="1">
    <location>
        <begin position="52"/>
        <end position="135"/>
    </location>
</feature>
<gene>
    <name evidence="3" type="ORF">HYPSUDRAFT_76348</name>
</gene>
<proteinExistence type="predicted"/>
<evidence type="ECO:0000313" key="3">
    <source>
        <dbReference type="EMBL" id="KJA24498.1"/>
    </source>
</evidence>
<evidence type="ECO:0000256" key="1">
    <source>
        <dbReference type="SAM" id="MobiDB-lite"/>
    </source>
</evidence>
<reference evidence="4" key="1">
    <citation type="submission" date="2014-04" db="EMBL/GenBank/DDBJ databases">
        <title>Evolutionary Origins and Diversification of the Mycorrhizal Mutualists.</title>
        <authorList>
            <consortium name="DOE Joint Genome Institute"/>
            <consortium name="Mycorrhizal Genomics Consortium"/>
            <person name="Kohler A."/>
            <person name="Kuo A."/>
            <person name="Nagy L.G."/>
            <person name="Floudas D."/>
            <person name="Copeland A."/>
            <person name="Barry K.W."/>
            <person name="Cichocki N."/>
            <person name="Veneault-Fourrey C."/>
            <person name="LaButti K."/>
            <person name="Lindquist E.A."/>
            <person name="Lipzen A."/>
            <person name="Lundell T."/>
            <person name="Morin E."/>
            <person name="Murat C."/>
            <person name="Riley R."/>
            <person name="Ohm R."/>
            <person name="Sun H."/>
            <person name="Tunlid A."/>
            <person name="Henrissat B."/>
            <person name="Grigoriev I.V."/>
            <person name="Hibbett D.S."/>
            <person name="Martin F."/>
        </authorList>
    </citation>
    <scope>NUCLEOTIDE SEQUENCE [LARGE SCALE GENOMIC DNA]</scope>
    <source>
        <strain evidence="4">FD-334 SS-4</strain>
    </source>
</reference>
<keyword evidence="4" id="KW-1185">Reference proteome</keyword>
<accession>A0A0D2ML31</accession>
<evidence type="ECO:0000259" key="2">
    <source>
        <dbReference type="Pfam" id="PF10338"/>
    </source>
</evidence>
<dbReference type="STRING" id="945553.A0A0D2ML31"/>
<dbReference type="PANTHER" id="PTHR28219">
    <property type="entry name" value="UPF0642 PROTEIN YBL028C"/>
    <property type="match status" value="1"/>
</dbReference>
<dbReference type="PANTHER" id="PTHR28219:SF1">
    <property type="entry name" value="UPF0642 PROTEIN YBL028C"/>
    <property type="match status" value="1"/>
</dbReference>
<feature type="compositionally biased region" description="Basic residues" evidence="1">
    <location>
        <begin position="124"/>
        <end position="135"/>
    </location>
</feature>
<evidence type="ECO:0000313" key="4">
    <source>
        <dbReference type="Proteomes" id="UP000054270"/>
    </source>
</evidence>
<feature type="domain" description="DUF2423" evidence="2">
    <location>
        <begin position="1"/>
        <end position="44"/>
    </location>
</feature>
<dbReference type="GO" id="GO:0030687">
    <property type="term" value="C:preribosome, large subunit precursor"/>
    <property type="evidence" value="ECO:0007669"/>
    <property type="project" value="TreeGrafter"/>
</dbReference>
<name>A0A0D2ML31_HYPSF</name>